<dbReference type="Gene3D" id="2.40.50.140">
    <property type="entry name" value="Nucleic acid-binding proteins"/>
    <property type="match status" value="1"/>
</dbReference>
<dbReference type="Pfam" id="PF00436">
    <property type="entry name" value="SSB"/>
    <property type="match status" value="1"/>
</dbReference>
<dbReference type="PROSITE" id="PS50935">
    <property type="entry name" value="SSB"/>
    <property type="match status" value="1"/>
</dbReference>
<evidence type="ECO:0000256" key="1">
    <source>
        <dbReference type="ARBA" id="ARBA00023125"/>
    </source>
</evidence>
<dbReference type="OrthoDB" id="343736at2"/>
<sequence length="153" mass="17671">MKIENFGEKIGGAKKDLWKERNFLISDLDCLSDREAFKFCVKDKIWKRPDYKVLCNGKPKLVVSCIKKLRDALPARVKPTSNEDKNKFNRKLFVELWGKIAEAAGKNIGKGKLIAVSGRIQTRNYEEKDGTKRYVTEVIGEETKYLWSKLENI</sequence>
<protein>
    <submittedName>
        <fullName evidence="3">Single-stranded DNA-binding protein SsbB</fullName>
    </submittedName>
</protein>
<evidence type="ECO:0000313" key="4">
    <source>
        <dbReference type="Proteomes" id="UP000077407"/>
    </source>
</evidence>
<dbReference type="Proteomes" id="UP000077407">
    <property type="component" value="Unassembled WGS sequence"/>
</dbReference>
<evidence type="ECO:0000313" key="3">
    <source>
        <dbReference type="EMBL" id="OAA90739.1"/>
    </source>
</evidence>
<dbReference type="EMBL" id="LITT01000010">
    <property type="protein sequence ID" value="OAA90739.1"/>
    <property type="molecule type" value="Genomic_DNA"/>
</dbReference>
<keyword evidence="1 2" id="KW-0238">DNA-binding</keyword>
<accession>A0A162N9U2</accession>
<dbReference type="SUPFAM" id="SSF50249">
    <property type="entry name" value="Nucleic acid-binding proteins"/>
    <property type="match status" value="1"/>
</dbReference>
<organism evidence="3 4">
    <name type="scientific">Clostridium ljungdahlii</name>
    <dbReference type="NCBI Taxonomy" id="1538"/>
    <lineage>
        <taxon>Bacteria</taxon>
        <taxon>Bacillati</taxon>
        <taxon>Bacillota</taxon>
        <taxon>Clostridia</taxon>
        <taxon>Eubacteriales</taxon>
        <taxon>Clostridiaceae</taxon>
        <taxon>Clostridium</taxon>
    </lineage>
</organism>
<dbReference type="RefSeq" id="WP_063554618.1">
    <property type="nucleotide sequence ID" value="NZ_LITT01000010.1"/>
</dbReference>
<gene>
    <name evidence="3" type="primary">ssbB</name>
    <name evidence="3" type="ORF">WY13_01043</name>
</gene>
<dbReference type="InterPro" id="IPR000424">
    <property type="entry name" value="Primosome_PriB/ssb"/>
</dbReference>
<reference evidence="3 4" key="1">
    <citation type="journal article" date="2015" name="Biotechnol. Bioeng.">
        <title>Genome sequence and phenotypic characterization of Caulobacter segnis.</title>
        <authorList>
            <person name="Patel S."/>
            <person name="Fletcher B."/>
            <person name="Scott D.C."/>
            <person name="Ely B."/>
        </authorList>
    </citation>
    <scope>NUCLEOTIDE SEQUENCE [LARGE SCALE GENOMIC DNA]</scope>
    <source>
        <strain evidence="3 4">ERI-2</strain>
    </source>
</reference>
<dbReference type="CDD" id="cd04496">
    <property type="entry name" value="SSB_OBF"/>
    <property type="match status" value="1"/>
</dbReference>
<evidence type="ECO:0000256" key="2">
    <source>
        <dbReference type="PROSITE-ProRule" id="PRU00252"/>
    </source>
</evidence>
<proteinExistence type="predicted"/>
<dbReference type="GO" id="GO:0003697">
    <property type="term" value="F:single-stranded DNA binding"/>
    <property type="evidence" value="ECO:0007669"/>
    <property type="project" value="InterPro"/>
</dbReference>
<name>A0A162N9U2_9CLOT</name>
<dbReference type="PATRIC" id="fig|1538.10.peg.1550"/>
<dbReference type="AlphaFoldDB" id="A0A162N9U2"/>
<comment type="caution">
    <text evidence="3">The sequence shown here is derived from an EMBL/GenBank/DDBJ whole genome shotgun (WGS) entry which is preliminary data.</text>
</comment>
<dbReference type="InterPro" id="IPR012340">
    <property type="entry name" value="NA-bd_OB-fold"/>
</dbReference>